<keyword evidence="3 6" id="KW-0812">Transmembrane</keyword>
<dbReference type="AlphaFoldDB" id="A0A810Q4G0"/>
<dbReference type="Proteomes" id="UP000681035">
    <property type="component" value="Chromosome"/>
</dbReference>
<feature type="transmembrane region" description="Helical" evidence="7">
    <location>
        <begin position="173"/>
        <end position="190"/>
    </location>
</feature>
<feature type="transmembrane region" description="Helical" evidence="7">
    <location>
        <begin position="135"/>
        <end position="153"/>
    </location>
</feature>
<dbReference type="SUPFAM" id="SSF81345">
    <property type="entry name" value="ABC transporter involved in vitamin B12 uptake, BtuC"/>
    <property type="match status" value="1"/>
</dbReference>
<evidence type="ECO:0000256" key="3">
    <source>
        <dbReference type="ARBA" id="ARBA00022692"/>
    </source>
</evidence>
<evidence type="ECO:0000313" key="9">
    <source>
        <dbReference type="Proteomes" id="UP000681035"/>
    </source>
</evidence>
<feature type="transmembrane region" description="Helical" evidence="7">
    <location>
        <begin position="247"/>
        <end position="265"/>
    </location>
</feature>
<dbReference type="GO" id="GO:0043190">
    <property type="term" value="C:ATP-binding cassette (ABC) transporter complex"/>
    <property type="evidence" value="ECO:0007669"/>
    <property type="project" value="InterPro"/>
</dbReference>
<dbReference type="EMBL" id="AP023418">
    <property type="protein sequence ID" value="BCK80321.1"/>
    <property type="molecule type" value="Genomic_DNA"/>
</dbReference>
<dbReference type="Pfam" id="PF00950">
    <property type="entry name" value="ABC-3"/>
    <property type="match status" value="1"/>
</dbReference>
<name>A0A810Q4G0_9FIRM</name>
<dbReference type="Gene3D" id="1.10.3470.10">
    <property type="entry name" value="ABC transporter involved in vitamin B12 uptake, BtuC"/>
    <property type="match status" value="1"/>
</dbReference>
<gene>
    <name evidence="8" type="ORF">MM50RIKEN_00840</name>
</gene>
<evidence type="ECO:0000256" key="2">
    <source>
        <dbReference type="ARBA" id="ARBA00008034"/>
    </source>
</evidence>
<evidence type="ECO:0000256" key="7">
    <source>
        <dbReference type="SAM" id="Phobius"/>
    </source>
</evidence>
<keyword evidence="4 7" id="KW-1133">Transmembrane helix</keyword>
<evidence type="ECO:0000313" key="8">
    <source>
        <dbReference type="EMBL" id="BCK80321.1"/>
    </source>
</evidence>
<accession>A0A810Q4G0</accession>
<dbReference type="InterPro" id="IPR001626">
    <property type="entry name" value="ABC_TroCD"/>
</dbReference>
<feature type="transmembrane region" description="Helical" evidence="7">
    <location>
        <begin position="196"/>
        <end position="214"/>
    </location>
</feature>
<feature type="transmembrane region" description="Helical" evidence="7">
    <location>
        <begin position="56"/>
        <end position="80"/>
    </location>
</feature>
<comment type="similarity">
    <text evidence="2 6">Belongs to the ABC-3 integral membrane protein family.</text>
</comment>
<keyword evidence="5 7" id="KW-0472">Membrane</keyword>
<comment type="subcellular location">
    <subcellularLocation>
        <location evidence="6">Cell membrane</location>
        <topology evidence="6">Multi-pass membrane protein</topology>
    </subcellularLocation>
    <subcellularLocation>
        <location evidence="1">Membrane</location>
        <topology evidence="1">Multi-pass membrane protein</topology>
    </subcellularLocation>
</comment>
<evidence type="ECO:0000256" key="4">
    <source>
        <dbReference type="ARBA" id="ARBA00022989"/>
    </source>
</evidence>
<dbReference type="KEGG" id="vcop:MM50RIKEN_00840"/>
<proteinExistence type="inferred from homology"/>
<protein>
    <submittedName>
        <fullName evidence="8">ABC transporter</fullName>
    </submittedName>
</protein>
<keyword evidence="9" id="KW-1185">Reference proteome</keyword>
<dbReference type="GO" id="GO:0010043">
    <property type="term" value="P:response to zinc ion"/>
    <property type="evidence" value="ECO:0007669"/>
    <property type="project" value="TreeGrafter"/>
</dbReference>
<dbReference type="GO" id="GO:0055085">
    <property type="term" value="P:transmembrane transport"/>
    <property type="evidence" value="ECO:0007669"/>
    <property type="project" value="InterPro"/>
</dbReference>
<organism evidence="8 9">
    <name type="scientific">Vescimonas coprocola</name>
    <dbReference type="NCBI Taxonomy" id="2714355"/>
    <lineage>
        <taxon>Bacteria</taxon>
        <taxon>Bacillati</taxon>
        <taxon>Bacillota</taxon>
        <taxon>Clostridia</taxon>
        <taxon>Eubacteriales</taxon>
        <taxon>Oscillospiraceae</taxon>
        <taxon>Vescimonas</taxon>
    </lineage>
</organism>
<sequence>MTLLLEMFTYPFIVRAFAAGVLLSLCAALLGVPLVLKRYSMIGDGLSHVSFGALSVALACGWAPLPVSIPVVIVAALGLLRMTERSRMGADAAIAVVSASSLAVGVIVTSLTTGMTTDVDSYMFGSILAMTQADVVLSALLCVGVLVLFVLFYHRLFAITFDENFSRATGVKVGLYNTLLSVLTALTIVLGMRMMGAMLISSLVIFPALSAMRVRKSFRGVVVLAGVLSVLGFCVGLTGSYLLSTPVGASVVVVDLLIFLLCCGVRRVRG</sequence>
<feature type="transmembrane region" description="Helical" evidence="7">
    <location>
        <begin position="92"/>
        <end position="115"/>
    </location>
</feature>
<keyword evidence="6" id="KW-0813">Transport</keyword>
<reference evidence="8" key="1">
    <citation type="submission" date="2020-09" db="EMBL/GenBank/DDBJ databases">
        <title>New species isolated from human feces.</title>
        <authorList>
            <person name="Kitahara M."/>
            <person name="Shigeno Y."/>
            <person name="Shime M."/>
            <person name="Matsumoto Y."/>
            <person name="Nakamura S."/>
            <person name="Motooka D."/>
            <person name="Fukuoka S."/>
            <person name="Nishikawa H."/>
            <person name="Benno Y."/>
        </authorList>
    </citation>
    <scope>NUCLEOTIDE SEQUENCE</scope>
    <source>
        <strain evidence="8">MM50</strain>
    </source>
</reference>
<dbReference type="InterPro" id="IPR037294">
    <property type="entry name" value="ABC_BtuC-like"/>
</dbReference>
<evidence type="ECO:0000256" key="5">
    <source>
        <dbReference type="ARBA" id="ARBA00023136"/>
    </source>
</evidence>
<dbReference type="RefSeq" id="WP_213541293.1">
    <property type="nucleotide sequence ID" value="NZ_AP023418.1"/>
</dbReference>
<dbReference type="PANTHER" id="PTHR30477">
    <property type="entry name" value="ABC-TRANSPORTER METAL-BINDING PROTEIN"/>
    <property type="match status" value="1"/>
</dbReference>
<feature type="transmembrane region" description="Helical" evidence="7">
    <location>
        <begin position="221"/>
        <end position="241"/>
    </location>
</feature>
<dbReference type="PANTHER" id="PTHR30477:SF0">
    <property type="entry name" value="METAL TRANSPORT SYSTEM MEMBRANE PROTEIN TM_0125-RELATED"/>
    <property type="match status" value="1"/>
</dbReference>
<feature type="transmembrane region" description="Helical" evidence="7">
    <location>
        <begin position="12"/>
        <end position="36"/>
    </location>
</feature>
<evidence type="ECO:0000256" key="1">
    <source>
        <dbReference type="ARBA" id="ARBA00004141"/>
    </source>
</evidence>
<evidence type="ECO:0000256" key="6">
    <source>
        <dbReference type="RuleBase" id="RU003943"/>
    </source>
</evidence>